<dbReference type="AlphaFoldDB" id="A0A9W6GWD2"/>
<proteinExistence type="predicted"/>
<dbReference type="RefSeq" id="WP_281804091.1">
    <property type="nucleotide sequence ID" value="NZ_BSEC01000001.1"/>
</dbReference>
<gene>
    <name evidence="1" type="ORF">LMG27198_30610</name>
</gene>
<evidence type="ECO:0000313" key="1">
    <source>
        <dbReference type="EMBL" id="GLI94069.1"/>
    </source>
</evidence>
<dbReference type="PIRSF" id="PIRSF031878">
    <property type="entry name" value="UCP031878"/>
    <property type="match status" value="1"/>
</dbReference>
<dbReference type="Pfam" id="PF07310">
    <property type="entry name" value="PAS_5"/>
    <property type="match status" value="1"/>
</dbReference>
<accession>A0A9W6GWD2</accession>
<name>A0A9W6GWD2_9HYPH</name>
<keyword evidence="2" id="KW-1185">Reference proteome</keyword>
<reference evidence="1" key="1">
    <citation type="journal article" date="2023" name="Int. J. Syst. Evol. Microbiol.">
        <title>Methylocystis iwaonis sp. nov., a type II methane-oxidizing bacterium from surface soil of a rice paddy field in Japan, and emended description of the genus Methylocystis (ex Whittenbury et al. 1970) Bowman et al. 1993.</title>
        <authorList>
            <person name="Kaise H."/>
            <person name="Sawadogo J.B."/>
            <person name="Alam M.S."/>
            <person name="Ueno C."/>
            <person name="Dianou D."/>
            <person name="Shinjo R."/>
            <person name="Asakawa S."/>
        </authorList>
    </citation>
    <scope>NUCLEOTIDE SEQUENCE</scope>
    <source>
        <strain evidence="1">LMG27198</strain>
    </source>
</reference>
<protein>
    <recommendedName>
        <fullName evidence="3">PAS domain-containing protein</fullName>
    </recommendedName>
</protein>
<sequence>MKQQVSKELHDYWSSLKGARLAPERNDIDLTAIRHLLANVFILQIDRSGRYPLEMCGTRINAFQRADQKGRCFLEFWDDADRAAIVAAISTVSDETRPVVVGARSGAGDLPRLDVELLLLPLRHFGKTHSLALGALTPVNEPDWLGRRNAPALHVNSMRVIDGAARGAPALVVHEGGRRAGVGF</sequence>
<dbReference type="EMBL" id="BSEC01000001">
    <property type="protein sequence ID" value="GLI94069.1"/>
    <property type="molecule type" value="Genomic_DNA"/>
</dbReference>
<organism evidence="1 2">
    <name type="scientific">Methylocystis echinoides</name>
    <dbReference type="NCBI Taxonomy" id="29468"/>
    <lineage>
        <taxon>Bacteria</taxon>
        <taxon>Pseudomonadati</taxon>
        <taxon>Pseudomonadota</taxon>
        <taxon>Alphaproteobacteria</taxon>
        <taxon>Hyphomicrobiales</taxon>
        <taxon>Methylocystaceae</taxon>
        <taxon>Methylocystis</taxon>
    </lineage>
</organism>
<dbReference type="Proteomes" id="UP001144323">
    <property type="component" value="Unassembled WGS sequence"/>
</dbReference>
<evidence type="ECO:0000313" key="2">
    <source>
        <dbReference type="Proteomes" id="UP001144323"/>
    </source>
</evidence>
<dbReference type="InterPro" id="IPR009922">
    <property type="entry name" value="DUF1457"/>
</dbReference>
<evidence type="ECO:0008006" key="3">
    <source>
        <dbReference type="Google" id="ProtNLM"/>
    </source>
</evidence>
<comment type="caution">
    <text evidence="1">The sequence shown here is derived from an EMBL/GenBank/DDBJ whole genome shotgun (WGS) entry which is preliminary data.</text>
</comment>